<reference evidence="3 4" key="1">
    <citation type="journal article" date="2015" name="Nature">
        <title>rRNA introns, odd ribosomes, and small enigmatic genomes across a large radiation of phyla.</title>
        <authorList>
            <person name="Brown C.T."/>
            <person name="Hug L.A."/>
            <person name="Thomas B.C."/>
            <person name="Sharon I."/>
            <person name="Castelle C.J."/>
            <person name="Singh A."/>
            <person name="Wilkins M.J."/>
            <person name="Williams K.H."/>
            <person name="Banfield J.F."/>
        </authorList>
    </citation>
    <scope>NUCLEOTIDE SEQUENCE [LARGE SCALE GENOMIC DNA]</scope>
</reference>
<dbReference type="PATRIC" id="fig|1618638.3.peg.178"/>
<accession>A0A0G0JXE0</accession>
<feature type="region of interest" description="Disordered" evidence="1">
    <location>
        <begin position="1859"/>
        <end position="1947"/>
    </location>
</feature>
<evidence type="ECO:0000256" key="1">
    <source>
        <dbReference type="SAM" id="MobiDB-lite"/>
    </source>
</evidence>
<name>A0A0G0JXE0_9BACT</name>
<dbReference type="Proteomes" id="UP000034022">
    <property type="component" value="Unassembled WGS sequence"/>
</dbReference>
<dbReference type="EMBL" id="LBUU01000001">
    <property type="protein sequence ID" value="KKQ71242.1"/>
    <property type="molecule type" value="Genomic_DNA"/>
</dbReference>
<gene>
    <name evidence="3" type="ORF">US91_C0001G0169</name>
</gene>
<feature type="domain" description="Peptidase S74" evidence="2">
    <location>
        <begin position="1642"/>
        <end position="1741"/>
    </location>
</feature>
<evidence type="ECO:0000313" key="3">
    <source>
        <dbReference type="EMBL" id="KKQ71242.1"/>
    </source>
</evidence>
<proteinExistence type="predicted"/>
<organism evidence="3 4">
    <name type="scientific">Candidatus Falkowbacteria bacterium GW2011_GWE1_38_31</name>
    <dbReference type="NCBI Taxonomy" id="1618638"/>
    <lineage>
        <taxon>Bacteria</taxon>
        <taxon>Candidatus Falkowiibacteriota</taxon>
    </lineage>
</organism>
<feature type="compositionally biased region" description="Acidic residues" evidence="1">
    <location>
        <begin position="1899"/>
        <end position="1911"/>
    </location>
</feature>
<evidence type="ECO:0000313" key="4">
    <source>
        <dbReference type="Proteomes" id="UP000034022"/>
    </source>
</evidence>
<protein>
    <recommendedName>
        <fullName evidence="2">Peptidase S74 domain-containing protein</fullName>
    </recommendedName>
</protein>
<sequence>MITITLRTKQILILIVVLALVLSAFPARITYAAGVMYLPGETISPACGPTESGCGVRASVYTADTMTDGALLFATSSTWSLLSAGADGQVLKLSGGLPSWGNDDGGTSYTAGSGLSLGGSIFSLDRTATGTWSGLQTFGGGISLGGNTYTNLAGTGLSFSGGALSTALGITIESSEITDETIVSGDIADGTITFGKIASNSCGANEIMKWNGSAWACSTDNNNTYTANTGLTLSSGAFSLDINGLSAISSVDATDTLAVYTASGLKKITRSDMFSDVLGAMNYRGTWNATTNYPDLSSYCVSGTKGHYYVVGTSGTTNLSGIASWSVNDWAVCNGTAWEKVQTTNAVTSVFGRTGAVIASGGDYNASQITNSASGNIAAITVQNALNELDNEKLSTTLNSGLIFIGNSSNQATGIALSGDATINNAGVITIGADKVTLGTDTMGNYVATLADSGAGLFTIANSGMENAGVTLSLVDDILNFTKFADALTLDNSTSITLGGNDLTTAITSTGLPKFIRTAAGQWMNFADGTDSFGIYNISGTPEALIAADKGSLAVDTNSGALYIKTTDSLNTGWSAFGLASSGITSLNGLTGSTQTFATSTSGTDFAITSDGTTHTFSIPDASATARGLITTGTQAIVGAKTLTSNLTLSGSAANIVLGSNYLSGDGDDEGIYINSSGNIGIGTTITTSKLTIKTTTTGDGIQLYGDGNTSPFFKIGSNSNYSANARNYGFAVDRGLWGDFSIFQSSVAQGDPYTTGTAVLTINKDGHFSVGASTIAGTLGLTGDLAVNTDKFNINATSGNTTVGGTLTAQGAVAYKKGSDFSTTETSINVDFGNTSLVRLTGASAQTIDTIAGGTDGKVLTIVNAGANSATIKDSSTASGTVANKIYTGTGADMTLAADASLLLIYDSGASRWRVVGGSGSGGLGGSSIQTISSTGNISGWGYTVKADGTSASFTTTLPTASGNSGKLIEIVKTDNTANALSISPYGSETINGSTNKIYLYSQGDSVVIRSDGSNSYIVSDNRSSVGQSKGYMFLVGGISSVSNGTQLAYTTVRGSYGTDIAQSGNGVLLKAGKTYKLTASVSISNSANAQLGIEFYNTTAGVTISSSGNNALKLASNASNNYSDAGDLSAVFTPTVDSVVVIRAINSTAGVNASADNFDIEVISTSQNVVNTVEYIYAKNSAGQTLTGGSPLTFNTTVSGNINKSNNNTFTLKAGKTYRLEGTVGASTANATAVFFQWRDTTNNTYIGNVASRIPAAHASTAGEESGNAIAIYTPTTDVTVQLWSHTTQGNLWGQGATDNADQYSWIQITQIGSTASTGVALNSLIAATASGALDNTNYGQTWDWSTATTQTGLTMTGNALTTGGLLSLTSSNASLNSTNGLLYVANTGASTNGIVARIQSNSTVGSGLTVLANGHVGIGTTTPIAALHVYGTDKQIMIDRSTATSTRYGQLLFADGGIENWSIGQRVGDQKFHIYKTLATAGEVLTIDTSGNIGIGTTSPGTTLDVNGTGRFVSPDVGTTGGIVLRDNVSNDGNYLQFVNNAGTSQYSYIQGLSSGGLAFMGGNVGIGTTDPSFALSVTDAANSEYVTQLINTGTTPHGMQIQLTSAVSGSIFNGFFNFSNLIGSITYNGTGVNYNQTSDERLKENIVDTHFGVLDLMKVNVRDFEYKNDSNGQTLNGFIAQELQKIYPDAVTVGTDEVDDNGNLIHPWMVDYGRLTPLIVKSIQDQQTQIEALKTGMAVSMEGLDGLVLSGGLTIAGEVDMGKDTVGEAVIKAGDTSVLVVFENKYTNQPVITITKMTAGVLSDYYVSDITVKGFKINIDPAQTDKDIYFSWHAFGSNSGVRLFSDGLKENIEAIDPDVTTSPEVTTEAPPVQSGDNPIVGDSSPVEPENPEMPADTEESIEPENPVEFETLVTPVVENNAPTEPEAPAEQSIEPVTSEDVSQ</sequence>
<dbReference type="PROSITE" id="PS51688">
    <property type="entry name" value="ICA"/>
    <property type="match status" value="1"/>
</dbReference>
<comment type="caution">
    <text evidence="3">The sequence shown here is derived from an EMBL/GenBank/DDBJ whole genome shotgun (WGS) entry which is preliminary data.</text>
</comment>
<dbReference type="InterPro" id="IPR030392">
    <property type="entry name" value="S74_ICA"/>
</dbReference>
<dbReference type="Pfam" id="PF13884">
    <property type="entry name" value="Peptidase_S74"/>
    <property type="match status" value="1"/>
</dbReference>
<evidence type="ECO:0000259" key="2">
    <source>
        <dbReference type="PROSITE" id="PS51688"/>
    </source>
</evidence>